<reference evidence="2" key="1">
    <citation type="submission" date="2020-07" db="EMBL/GenBank/DDBJ databases">
        <title>Huge and variable diversity of episymbiotic CPR bacteria and DPANN archaea in groundwater ecosystems.</title>
        <authorList>
            <person name="He C.Y."/>
            <person name="Keren R."/>
            <person name="Whittaker M."/>
            <person name="Farag I.F."/>
            <person name="Doudna J."/>
            <person name="Cate J.H.D."/>
            <person name="Banfield J.F."/>
        </authorList>
    </citation>
    <scope>NUCLEOTIDE SEQUENCE</scope>
    <source>
        <strain evidence="2">NC_groundwater_17_Pr7_B-0.1um_64_12</strain>
    </source>
</reference>
<dbReference type="EMBL" id="JACOSL010000016">
    <property type="protein sequence ID" value="MBI1755930.1"/>
    <property type="molecule type" value="Genomic_DNA"/>
</dbReference>
<organism evidence="2 3">
    <name type="scientific">Fimbriimonas ginsengisoli</name>
    <dbReference type="NCBI Taxonomy" id="1005039"/>
    <lineage>
        <taxon>Bacteria</taxon>
        <taxon>Bacillati</taxon>
        <taxon>Armatimonadota</taxon>
        <taxon>Fimbriimonadia</taxon>
        <taxon>Fimbriimonadales</taxon>
        <taxon>Fimbriimonadaceae</taxon>
        <taxon>Fimbriimonas</taxon>
    </lineage>
</organism>
<dbReference type="AlphaFoldDB" id="A0A931LR37"/>
<name>A0A931LR37_FIMGI</name>
<feature type="transmembrane region" description="Helical" evidence="1">
    <location>
        <begin position="6"/>
        <end position="25"/>
    </location>
</feature>
<evidence type="ECO:0000313" key="3">
    <source>
        <dbReference type="Proteomes" id="UP000727962"/>
    </source>
</evidence>
<keyword evidence="1" id="KW-0812">Transmembrane</keyword>
<evidence type="ECO:0000256" key="1">
    <source>
        <dbReference type="SAM" id="Phobius"/>
    </source>
</evidence>
<dbReference type="Proteomes" id="UP000727962">
    <property type="component" value="Unassembled WGS sequence"/>
</dbReference>
<accession>A0A931LR37</accession>
<comment type="caution">
    <text evidence="2">The sequence shown here is derived from an EMBL/GenBank/DDBJ whole genome shotgun (WGS) entry which is preliminary data.</text>
</comment>
<proteinExistence type="predicted"/>
<keyword evidence="1" id="KW-1133">Transmembrane helix</keyword>
<keyword evidence="1" id="KW-0472">Membrane</keyword>
<gene>
    <name evidence="2" type="ORF">HYR64_02355</name>
</gene>
<evidence type="ECO:0000313" key="2">
    <source>
        <dbReference type="EMBL" id="MBI1755930.1"/>
    </source>
</evidence>
<protein>
    <submittedName>
        <fullName evidence="2">DUF3137 domain-containing protein</fullName>
    </submittedName>
</protein>
<sequence length="256" mass="29215">MVDPSLLILVAVIVFGGIAVVVKAASNARAERMRETCFDFANTQGFTYYAQGYPNKIYDPGPFFGLFDSAPADPLLLQLQPFEPFTRGTNRRLTDLLVARRERSDCYLFQYRYTISTGKSSTTFTCSVSALRVSMILPSLRIGPENVFTRIGEHLGMQDIKFEMEEFNRRYVVQCDDEKKAYDLLDPKVIEYLMSLPVRDWQMGGWWLVSVRDRPFDPFDAFDMAQAMEGFVERLPHYVAQDASFAATWDSPLTLA</sequence>